<evidence type="ECO:0000313" key="3">
    <source>
        <dbReference type="Proteomes" id="UP000032946"/>
    </source>
</evidence>
<evidence type="ECO:0000256" key="1">
    <source>
        <dbReference type="SAM" id="SignalP"/>
    </source>
</evidence>
<dbReference type="AlphaFoldDB" id="A0A9P1KGI0"/>
<name>A0A9P1KGI0_9CYAN</name>
<gene>
    <name evidence="2" type="ORF">ARTHRO_40906</name>
</gene>
<dbReference type="Proteomes" id="UP000032946">
    <property type="component" value="Chromosome"/>
</dbReference>
<proteinExistence type="predicted"/>
<dbReference type="EMBL" id="FO818640">
    <property type="protein sequence ID" value="CDM96497.1"/>
    <property type="molecule type" value="Genomic_DNA"/>
</dbReference>
<organism evidence="2 3">
    <name type="scientific">Limnospira indica PCC 8005</name>
    <dbReference type="NCBI Taxonomy" id="376219"/>
    <lineage>
        <taxon>Bacteria</taxon>
        <taxon>Bacillati</taxon>
        <taxon>Cyanobacteriota</taxon>
        <taxon>Cyanophyceae</taxon>
        <taxon>Oscillatoriophycideae</taxon>
        <taxon>Oscillatoriales</taxon>
        <taxon>Sirenicapillariaceae</taxon>
        <taxon>Limnospira</taxon>
    </lineage>
</organism>
<reference evidence="2 3" key="1">
    <citation type="submission" date="2014-02" db="EMBL/GenBank/DDBJ databases">
        <authorList>
            <person name="Genoscope - CEA"/>
        </authorList>
    </citation>
    <scope>NUCLEOTIDE SEQUENCE [LARGE SCALE GENOMIC DNA]</scope>
    <source>
        <strain evidence="2 3">PCC 8005</strain>
    </source>
</reference>
<protein>
    <submittedName>
        <fullName evidence="2">Uncharacterized protein</fullName>
    </submittedName>
</protein>
<accession>A0A9P1KGI0</accession>
<sequence length="118" mass="13123">MMKLTPLKFTLGLSISAIATFGFGSAVQAAPELIAQATINPLQDFDSRNSTTDSSNTLNQRTLFDILHSVQQGRFDMNGEFIQNQQNQNIQDAAAEFRQRQRHAIELQPSLEPTAEVE</sequence>
<feature type="chain" id="PRO_5040505831" evidence="1">
    <location>
        <begin position="30"/>
        <end position="118"/>
    </location>
</feature>
<evidence type="ECO:0000313" key="2">
    <source>
        <dbReference type="EMBL" id="CDM96497.1"/>
    </source>
</evidence>
<keyword evidence="1" id="KW-0732">Signal</keyword>
<keyword evidence="3" id="KW-1185">Reference proteome</keyword>
<dbReference type="RefSeq" id="WP_008052295.1">
    <property type="nucleotide sequence ID" value="NZ_FO818640.1"/>
</dbReference>
<feature type="signal peptide" evidence="1">
    <location>
        <begin position="1"/>
        <end position="29"/>
    </location>
</feature>